<name>E1IE68_9CHLR</name>
<dbReference type="EMBL" id="ADVR01000051">
    <property type="protein sequence ID" value="EFO80528.1"/>
    <property type="molecule type" value="Genomic_DNA"/>
</dbReference>
<comment type="caution">
    <text evidence="2">The sequence shown here is derived from an EMBL/GenBank/DDBJ whole genome shotgun (WGS) entry which is preliminary data.</text>
</comment>
<feature type="transmembrane region" description="Helical" evidence="1">
    <location>
        <begin position="103"/>
        <end position="128"/>
    </location>
</feature>
<proteinExistence type="predicted"/>
<accession>E1IE68</accession>
<feature type="transmembrane region" description="Helical" evidence="1">
    <location>
        <begin position="149"/>
        <end position="168"/>
    </location>
</feature>
<reference evidence="2 3" key="1">
    <citation type="journal article" date="2011" name="J. Bacteriol.">
        <title>Draft genome sequence of the anoxygenic filamentous phototrophic bacterium Oscillochloris trichoides subsp. DG-6.</title>
        <authorList>
            <person name="Kuznetsov B.B."/>
            <person name="Ivanovsky R.N."/>
            <person name="Keppen O.I."/>
            <person name="Sukhacheva M.V."/>
            <person name="Bumazhkin B.K."/>
            <person name="Patutina E.O."/>
            <person name="Beletsky A.V."/>
            <person name="Mardanov A.V."/>
            <person name="Baslerov R.V."/>
            <person name="Panteleeva A.N."/>
            <person name="Kolganova T.V."/>
            <person name="Ravin N.V."/>
            <person name="Skryabin K.G."/>
        </authorList>
    </citation>
    <scope>NUCLEOTIDE SEQUENCE [LARGE SCALE GENOMIC DNA]</scope>
    <source>
        <strain evidence="2 3">DG-6</strain>
    </source>
</reference>
<organism evidence="2 3">
    <name type="scientific">Oscillochloris trichoides DG-6</name>
    <dbReference type="NCBI Taxonomy" id="765420"/>
    <lineage>
        <taxon>Bacteria</taxon>
        <taxon>Bacillati</taxon>
        <taxon>Chloroflexota</taxon>
        <taxon>Chloroflexia</taxon>
        <taxon>Chloroflexales</taxon>
        <taxon>Chloroflexineae</taxon>
        <taxon>Oscillochloridaceae</taxon>
        <taxon>Oscillochloris</taxon>
    </lineage>
</organism>
<feature type="transmembrane region" description="Helical" evidence="1">
    <location>
        <begin position="12"/>
        <end position="34"/>
    </location>
</feature>
<sequence>MERPRTEIPLSLLAALAAGICWAGALSLLALGGLSPELPLFSELRLLYYGLVLGAAILTFTPIEWSMRLKGLAVEGGVGVTLLLYAVAFVPPPTAWLLSAPDMPVYTLLIGAIFLSGAAIVRPILYALGRRIFKDRVRAFDQRRVRRQSYECGLLLAALAALAALRSFTWGNVLLLTLVFTMAELLFLARIQAE</sequence>
<dbReference type="STRING" id="765420.OSCT_1619"/>
<gene>
    <name evidence="2" type="ORF">OSCT_1619</name>
</gene>
<protein>
    <submittedName>
        <fullName evidence="2">Uncharacterized protein</fullName>
    </submittedName>
</protein>
<dbReference type="HOGENOM" id="CLU_1314605_0_0_0"/>
<keyword evidence="1" id="KW-0472">Membrane</keyword>
<evidence type="ECO:0000256" key="1">
    <source>
        <dbReference type="SAM" id="Phobius"/>
    </source>
</evidence>
<dbReference type="OrthoDB" id="161865at2"/>
<dbReference type="Proteomes" id="UP000054010">
    <property type="component" value="Unassembled WGS sequence"/>
</dbReference>
<feature type="transmembrane region" description="Helical" evidence="1">
    <location>
        <begin position="174"/>
        <end position="191"/>
    </location>
</feature>
<feature type="transmembrane region" description="Helical" evidence="1">
    <location>
        <begin position="46"/>
        <end position="65"/>
    </location>
</feature>
<feature type="transmembrane region" description="Helical" evidence="1">
    <location>
        <begin position="72"/>
        <end position="91"/>
    </location>
</feature>
<dbReference type="eggNOG" id="ENOG5033AAZ">
    <property type="taxonomic scope" value="Bacteria"/>
</dbReference>
<evidence type="ECO:0000313" key="2">
    <source>
        <dbReference type="EMBL" id="EFO80528.1"/>
    </source>
</evidence>
<keyword evidence="1" id="KW-1133">Transmembrane helix</keyword>
<dbReference type="AlphaFoldDB" id="E1IE68"/>
<evidence type="ECO:0000313" key="3">
    <source>
        <dbReference type="Proteomes" id="UP000054010"/>
    </source>
</evidence>
<keyword evidence="3" id="KW-1185">Reference proteome</keyword>
<keyword evidence="1" id="KW-0812">Transmembrane</keyword>